<protein>
    <submittedName>
        <fullName evidence="1">Uncharacterized protein</fullName>
    </submittedName>
</protein>
<reference evidence="1" key="1">
    <citation type="journal article" date="2021" name="PeerJ">
        <title>Extensive microbial diversity within the chicken gut microbiome revealed by metagenomics and culture.</title>
        <authorList>
            <person name="Gilroy R."/>
            <person name="Ravi A."/>
            <person name="Getino M."/>
            <person name="Pursley I."/>
            <person name="Horton D.L."/>
            <person name="Alikhan N.F."/>
            <person name="Baker D."/>
            <person name="Gharbi K."/>
            <person name="Hall N."/>
            <person name="Watson M."/>
            <person name="Adriaenssens E.M."/>
            <person name="Foster-Nyarko E."/>
            <person name="Jarju S."/>
            <person name="Secka A."/>
            <person name="Antonio M."/>
            <person name="Oren A."/>
            <person name="Chaudhuri R.R."/>
            <person name="La Ragione R."/>
            <person name="Hildebrand F."/>
            <person name="Pallen M.J."/>
        </authorList>
    </citation>
    <scope>NUCLEOTIDE SEQUENCE</scope>
    <source>
        <strain evidence="1">7886</strain>
    </source>
</reference>
<accession>A0A921HPM6</accession>
<name>A0A921HPM6_9LACO</name>
<dbReference type="EMBL" id="DYWC01000032">
    <property type="protein sequence ID" value="HJF86018.1"/>
    <property type="molecule type" value="Genomic_DNA"/>
</dbReference>
<dbReference type="Proteomes" id="UP000747013">
    <property type="component" value="Unassembled WGS sequence"/>
</dbReference>
<reference evidence="1" key="2">
    <citation type="submission" date="2021-09" db="EMBL/GenBank/DDBJ databases">
        <authorList>
            <person name="Gilroy R."/>
        </authorList>
    </citation>
    <scope>NUCLEOTIDE SEQUENCE</scope>
    <source>
        <strain evidence="1">7886</strain>
    </source>
</reference>
<proteinExistence type="predicted"/>
<evidence type="ECO:0000313" key="2">
    <source>
        <dbReference type="Proteomes" id="UP000747013"/>
    </source>
</evidence>
<organism evidence="1 2">
    <name type="scientific">Companilactobacillus farciminis</name>
    <dbReference type="NCBI Taxonomy" id="1612"/>
    <lineage>
        <taxon>Bacteria</taxon>
        <taxon>Bacillati</taxon>
        <taxon>Bacillota</taxon>
        <taxon>Bacilli</taxon>
        <taxon>Lactobacillales</taxon>
        <taxon>Lactobacillaceae</taxon>
        <taxon>Companilactobacillus</taxon>
    </lineage>
</organism>
<dbReference type="AlphaFoldDB" id="A0A921HPM6"/>
<sequence>MLPTYEANVKNFDLTSGPAIDGNLVNKEKLTWKNAGSKLLGFIQASVTPMIPGLVAGGYV</sequence>
<comment type="caution">
    <text evidence="1">The sequence shown here is derived from an EMBL/GenBank/DDBJ whole genome shotgun (WGS) entry which is preliminary data.</text>
</comment>
<gene>
    <name evidence="1" type="ORF">K8V88_01130</name>
</gene>
<evidence type="ECO:0000313" key="1">
    <source>
        <dbReference type="EMBL" id="HJF86018.1"/>
    </source>
</evidence>